<sequence length="168" mass="19431">MKRVVGICVLCLIIAWYFFVPNQYVLSMEKQGTDQLLAYLPIKAYDTFVIQFVHSVHLSEVEEHYQIKSGAIMPMKLVYEDTAIGMPANATGEDTFHMQDGKYVIEKSEHTEPFSELHLSIGQVRAEHTLKYRDETFVLKRFVGAGTDVTIEVEHYNRWQLRKGVKMK</sequence>
<dbReference type="Pfam" id="PF08905">
    <property type="entry name" value="DUF1850"/>
    <property type="match status" value="1"/>
</dbReference>
<gene>
    <name evidence="1" type="ORF">N784_13775</name>
</gene>
<evidence type="ECO:0008006" key="3">
    <source>
        <dbReference type="Google" id="ProtNLM"/>
    </source>
</evidence>
<dbReference type="STRING" id="1385512.N784_13775"/>
<protein>
    <recommendedName>
        <fullName evidence="3">RocC</fullName>
    </recommendedName>
</protein>
<dbReference type="eggNOG" id="COG4729">
    <property type="taxonomic scope" value="Bacteria"/>
</dbReference>
<name>A0A0A5G9A0_9BACI</name>
<dbReference type="Proteomes" id="UP000030401">
    <property type="component" value="Unassembled WGS sequence"/>
</dbReference>
<dbReference type="OrthoDB" id="4304at2"/>
<keyword evidence="2" id="KW-1185">Reference proteome</keyword>
<reference evidence="1 2" key="1">
    <citation type="submission" date="2013-08" db="EMBL/GenBank/DDBJ databases">
        <authorList>
            <person name="Huang J."/>
            <person name="Wang G."/>
        </authorList>
    </citation>
    <scope>NUCLEOTIDE SEQUENCE [LARGE SCALE GENOMIC DNA]</scope>
    <source>
        <strain evidence="1 2">JSM 072002</strain>
    </source>
</reference>
<proteinExistence type="predicted"/>
<evidence type="ECO:0000313" key="2">
    <source>
        <dbReference type="Proteomes" id="UP000030401"/>
    </source>
</evidence>
<comment type="caution">
    <text evidence="1">The sequence shown here is derived from an EMBL/GenBank/DDBJ whole genome shotgun (WGS) entry which is preliminary data.</text>
</comment>
<accession>A0A0A5G9A0</accession>
<dbReference type="AlphaFoldDB" id="A0A0A5G9A0"/>
<dbReference type="EMBL" id="AVPG01000005">
    <property type="protein sequence ID" value="KGX87690.1"/>
    <property type="molecule type" value="Genomic_DNA"/>
</dbReference>
<dbReference type="InterPro" id="IPR015001">
    <property type="entry name" value="DUF1850"/>
</dbReference>
<dbReference type="RefSeq" id="WP_036833039.1">
    <property type="nucleotide sequence ID" value="NZ_AVPG01000005.1"/>
</dbReference>
<evidence type="ECO:0000313" key="1">
    <source>
        <dbReference type="EMBL" id="KGX87690.1"/>
    </source>
</evidence>
<organism evidence="1 2">
    <name type="scientific">Pontibacillus litoralis JSM 072002</name>
    <dbReference type="NCBI Taxonomy" id="1385512"/>
    <lineage>
        <taxon>Bacteria</taxon>
        <taxon>Bacillati</taxon>
        <taxon>Bacillota</taxon>
        <taxon>Bacilli</taxon>
        <taxon>Bacillales</taxon>
        <taxon>Bacillaceae</taxon>
        <taxon>Pontibacillus</taxon>
    </lineage>
</organism>